<evidence type="ECO:0000313" key="2">
    <source>
        <dbReference type="EMBL" id="KAJ1733804.1"/>
    </source>
</evidence>
<dbReference type="EMBL" id="JANBOI010000115">
    <property type="protein sequence ID" value="KAJ1733804.1"/>
    <property type="molecule type" value="Genomic_DNA"/>
</dbReference>
<dbReference type="AlphaFoldDB" id="A0A9W8CXC4"/>
<organism evidence="2 3">
    <name type="scientific">Coemansia biformis</name>
    <dbReference type="NCBI Taxonomy" id="1286918"/>
    <lineage>
        <taxon>Eukaryota</taxon>
        <taxon>Fungi</taxon>
        <taxon>Fungi incertae sedis</taxon>
        <taxon>Zoopagomycota</taxon>
        <taxon>Kickxellomycotina</taxon>
        <taxon>Kickxellomycetes</taxon>
        <taxon>Kickxellales</taxon>
        <taxon>Kickxellaceae</taxon>
        <taxon>Coemansia</taxon>
    </lineage>
</organism>
<feature type="transmembrane region" description="Helical" evidence="1">
    <location>
        <begin position="90"/>
        <end position="110"/>
    </location>
</feature>
<reference evidence="2" key="1">
    <citation type="submission" date="2022-07" db="EMBL/GenBank/DDBJ databases">
        <title>Phylogenomic reconstructions and comparative analyses of Kickxellomycotina fungi.</title>
        <authorList>
            <person name="Reynolds N.K."/>
            <person name="Stajich J.E."/>
            <person name="Barry K."/>
            <person name="Grigoriev I.V."/>
            <person name="Crous P."/>
            <person name="Smith M.E."/>
        </authorList>
    </citation>
    <scope>NUCLEOTIDE SEQUENCE</scope>
    <source>
        <strain evidence="2">BCRC 34381</strain>
    </source>
</reference>
<dbReference type="OrthoDB" id="5552446at2759"/>
<comment type="caution">
    <text evidence="2">The sequence shown here is derived from an EMBL/GenBank/DDBJ whole genome shotgun (WGS) entry which is preliminary data.</text>
</comment>
<keyword evidence="1" id="KW-0812">Transmembrane</keyword>
<dbReference type="Proteomes" id="UP001143981">
    <property type="component" value="Unassembled WGS sequence"/>
</dbReference>
<evidence type="ECO:0000256" key="1">
    <source>
        <dbReference type="SAM" id="Phobius"/>
    </source>
</evidence>
<name>A0A9W8CXC4_9FUNG</name>
<keyword evidence="3" id="KW-1185">Reference proteome</keyword>
<keyword evidence="1" id="KW-1133">Transmembrane helix</keyword>
<keyword evidence="1" id="KW-0472">Membrane</keyword>
<evidence type="ECO:0000313" key="3">
    <source>
        <dbReference type="Proteomes" id="UP001143981"/>
    </source>
</evidence>
<feature type="transmembrane region" description="Helical" evidence="1">
    <location>
        <begin position="57"/>
        <end position="78"/>
    </location>
</feature>
<gene>
    <name evidence="2" type="ORF">LPJ61_001392</name>
</gene>
<accession>A0A9W8CXC4</accession>
<protein>
    <submittedName>
        <fullName evidence="2">Uncharacterized protein</fullName>
    </submittedName>
</protein>
<proteinExistence type="predicted"/>
<sequence>MLRVRWNLCMPPPLRRSAISLRSGRAGARAVHGGPGPGGERVVFEAVSGRAVRILKFMSLGGAVVACTATAAALVAQMQGVLQDGDLSPASLVVASSVSIASTLVINRMFGPFVTRITLLPSARRAGITVDSHGLPKFDSILSSARPGATKATRPLLSGRIANDTTLVLESPGIFGYNTRRSRVSVSELVPSAGRFRTWNLSPAAQDARKLSGTPTPLTTFTVMWKSGGGSTDRQVMEEIRSMIGPL</sequence>